<comment type="caution">
    <text evidence="2">The sequence shown here is derived from an EMBL/GenBank/DDBJ whole genome shotgun (WGS) entry which is preliminary data.</text>
</comment>
<dbReference type="GO" id="GO:0016779">
    <property type="term" value="F:nucleotidyltransferase activity"/>
    <property type="evidence" value="ECO:0007669"/>
    <property type="project" value="InterPro"/>
</dbReference>
<dbReference type="EMBL" id="BOMB01000001">
    <property type="protein sequence ID" value="GID09168.1"/>
    <property type="molecule type" value="Genomic_DNA"/>
</dbReference>
<dbReference type="SUPFAM" id="SSF81301">
    <property type="entry name" value="Nucleotidyltransferase"/>
    <property type="match status" value="1"/>
</dbReference>
<dbReference type="InterPro" id="IPR043519">
    <property type="entry name" value="NT_sf"/>
</dbReference>
<protein>
    <recommendedName>
        <fullName evidence="1">Polymerase nucleotidyl transferase domain-containing protein</fullName>
    </recommendedName>
</protein>
<sequence>MTSTSEAVTGSTRWRVARAVSDAVRRRYGAQVMAVGVHGALAHGDDTEYSDVDLVVVTYQSDAGPAPTRRRVDGVLVDLGVIGAEEYLQHARTLSTSWPLVADRYLTTKAIHDPYGWHRELRDTHLARLAEAGGREFTTLARAAWCEARARYDEAAGYAAWYDTDSAVLVLSEARTATAVVQGLLQRTYFRGSADAVRRAGLGEASLPDVAAMLAGQADELAEAGCPVDSTVDSLFG</sequence>
<dbReference type="CDD" id="cd05403">
    <property type="entry name" value="NT_KNTase_like"/>
    <property type="match status" value="1"/>
</dbReference>
<name>A0A8J3J5V6_9ACTN</name>
<dbReference type="Gene3D" id="3.30.460.10">
    <property type="entry name" value="Beta Polymerase, domain 2"/>
    <property type="match status" value="1"/>
</dbReference>
<keyword evidence="3" id="KW-1185">Reference proteome</keyword>
<dbReference type="Pfam" id="PF01909">
    <property type="entry name" value="NTP_transf_2"/>
    <property type="match status" value="1"/>
</dbReference>
<reference evidence="2" key="1">
    <citation type="submission" date="2021-01" db="EMBL/GenBank/DDBJ databases">
        <title>Whole genome shotgun sequence of Actinocatenispora rupis NBRC 107355.</title>
        <authorList>
            <person name="Komaki H."/>
            <person name="Tamura T."/>
        </authorList>
    </citation>
    <scope>NUCLEOTIDE SEQUENCE</scope>
    <source>
        <strain evidence="2">NBRC 107355</strain>
    </source>
</reference>
<dbReference type="Proteomes" id="UP000612808">
    <property type="component" value="Unassembled WGS sequence"/>
</dbReference>
<proteinExistence type="predicted"/>
<organism evidence="2 3">
    <name type="scientific">Actinocatenispora rupis</name>
    <dbReference type="NCBI Taxonomy" id="519421"/>
    <lineage>
        <taxon>Bacteria</taxon>
        <taxon>Bacillati</taxon>
        <taxon>Actinomycetota</taxon>
        <taxon>Actinomycetes</taxon>
        <taxon>Micromonosporales</taxon>
        <taxon>Micromonosporaceae</taxon>
        <taxon>Actinocatenispora</taxon>
    </lineage>
</organism>
<evidence type="ECO:0000313" key="3">
    <source>
        <dbReference type="Proteomes" id="UP000612808"/>
    </source>
</evidence>
<dbReference type="InterPro" id="IPR002934">
    <property type="entry name" value="Polymerase_NTP_transf_dom"/>
</dbReference>
<accession>A0A8J3J5V6</accession>
<gene>
    <name evidence="2" type="ORF">Aru02nite_00570</name>
</gene>
<evidence type="ECO:0000259" key="1">
    <source>
        <dbReference type="Pfam" id="PF01909"/>
    </source>
</evidence>
<feature type="domain" description="Polymerase nucleotidyl transferase" evidence="1">
    <location>
        <begin position="20"/>
        <end position="61"/>
    </location>
</feature>
<dbReference type="RefSeq" id="WP_203653909.1">
    <property type="nucleotide sequence ID" value="NZ_BAAAZM010000031.1"/>
</dbReference>
<dbReference type="AlphaFoldDB" id="A0A8J3J5V6"/>
<evidence type="ECO:0000313" key="2">
    <source>
        <dbReference type="EMBL" id="GID09168.1"/>
    </source>
</evidence>